<dbReference type="RefSeq" id="WP_191171426.1">
    <property type="nucleotide sequence ID" value="NZ_JACXZS010000005.1"/>
</dbReference>
<protein>
    <submittedName>
        <fullName evidence="4">TetR family transcriptional regulator</fullName>
    </submittedName>
</protein>
<reference evidence="4 5" key="1">
    <citation type="submission" date="2020-09" db="EMBL/GenBank/DDBJ databases">
        <title>Isolation and identification of active actinomycetes.</title>
        <authorList>
            <person name="Li X."/>
        </authorList>
    </citation>
    <scope>NUCLEOTIDE SEQUENCE [LARGE SCALE GENOMIC DNA]</scope>
    <source>
        <strain evidence="4 5">NEAU-LLC</strain>
    </source>
</reference>
<dbReference type="PANTHER" id="PTHR30055">
    <property type="entry name" value="HTH-TYPE TRANSCRIPTIONAL REGULATOR RUTR"/>
    <property type="match status" value="1"/>
</dbReference>
<feature type="domain" description="HTH tetR-type" evidence="3">
    <location>
        <begin position="15"/>
        <end position="75"/>
    </location>
</feature>
<sequence>MSDTTAAQGLTAAQAASRAAVVAAALELFAEQGFDQTSVEQIAQAAGVSRSTFFRQFGGKDDVVFTDHEELLDMLRDFLAQQHRDPWAAVCEASVLVYAHFAADPELARRRYQVVRQVPALRDREIVTVFRYERLFDEYLRASLPGLDPLDAVGFSALVTAIHNHVLRRLIRSAKKVPASVLRTALDDARRRFGVLPGEDATARDDDVVIAVFPRSTPTAELTRLLREQLDS</sequence>
<name>A0ABR8NM97_9MICO</name>
<keyword evidence="1 2" id="KW-0238">DNA-binding</keyword>
<dbReference type="InterPro" id="IPR050109">
    <property type="entry name" value="HTH-type_TetR-like_transc_reg"/>
</dbReference>
<keyword evidence="5" id="KW-1185">Reference proteome</keyword>
<gene>
    <name evidence="4" type="ORF">IF188_08830</name>
</gene>
<dbReference type="InterPro" id="IPR001647">
    <property type="entry name" value="HTH_TetR"/>
</dbReference>
<dbReference type="InterPro" id="IPR009057">
    <property type="entry name" value="Homeodomain-like_sf"/>
</dbReference>
<dbReference type="Pfam" id="PF00440">
    <property type="entry name" value="TetR_N"/>
    <property type="match status" value="1"/>
</dbReference>
<organism evidence="4 5">
    <name type="scientific">Microbacterium helvum</name>
    <dbReference type="NCBI Taxonomy" id="2773713"/>
    <lineage>
        <taxon>Bacteria</taxon>
        <taxon>Bacillati</taxon>
        <taxon>Actinomycetota</taxon>
        <taxon>Actinomycetes</taxon>
        <taxon>Micrococcales</taxon>
        <taxon>Microbacteriaceae</taxon>
        <taxon>Microbacterium</taxon>
    </lineage>
</organism>
<evidence type="ECO:0000259" key="3">
    <source>
        <dbReference type="PROSITE" id="PS50977"/>
    </source>
</evidence>
<evidence type="ECO:0000256" key="2">
    <source>
        <dbReference type="PROSITE-ProRule" id="PRU00335"/>
    </source>
</evidence>
<dbReference type="Gene3D" id="1.10.357.10">
    <property type="entry name" value="Tetracycline Repressor, domain 2"/>
    <property type="match status" value="1"/>
</dbReference>
<dbReference type="PROSITE" id="PS50977">
    <property type="entry name" value="HTH_TETR_2"/>
    <property type="match status" value="1"/>
</dbReference>
<comment type="caution">
    <text evidence="4">The sequence shown here is derived from an EMBL/GenBank/DDBJ whole genome shotgun (WGS) entry which is preliminary data.</text>
</comment>
<dbReference type="EMBL" id="JACXZS010000005">
    <property type="protein sequence ID" value="MBD3941795.1"/>
    <property type="molecule type" value="Genomic_DNA"/>
</dbReference>
<proteinExistence type="predicted"/>
<evidence type="ECO:0000256" key="1">
    <source>
        <dbReference type="ARBA" id="ARBA00023125"/>
    </source>
</evidence>
<dbReference type="SUPFAM" id="SSF46689">
    <property type="entry name" value="Homeodomain-like"/>
    <property type="match status" value="1"/>
</dbReference>
<feature type="DNA-binding region" description="H-T-H motif" evidence="2">
    <location>
        <begin position="38"/>
        <end position="57"/>
    </location>
</feature>
<dbReference type="PANTHER" id="PTHR30055:SF226">
    <property type="entry name" value="HTH-TYPE TRANSCRIPTIONAL REGULATOR PKSA"/>
    <property type="match status" value="1"/>
</dbReference>
<evidence type="ECO:0000313" key="5">
    <source>
        <dbReference type="Proteomes" id="UP000598426"/>
    </source>
</evidence>
<accession>A0ABR8NM97</accession>
<evidence type="ECO:0000313" key="4">
    <source>
        <dbReference type="EMBL" id="MBD3941795.1"/>
    </source>
</evidence>
<dbReference type="PRINTS" id="PR00455">
    <property type="entry name" value="HTHTETR"/>
</dbReference>
<dbReference type="Proteomes" id="UP000598426">
    <property type="component" value="Unassembled WGS sequence"/>
</dbReference>